<evidence type="ECO:0000313" key="2">
    <source>
        <dbReference type="Proteomes" id="UP001162992"/>
    </source>
</evidence>
<gene>
    <name evidence="1" type="ORF">O6H91_07G004800</name>
</gene>
<dbReference type="Proteomes" id="UP001162992">
    <property type="component" value="Chromosome 7"/>
</dbReference>
<reference evidence="2" key="1">
    <citation type="journal article" date="2024" name="Proc. Natl. Acad. Sci. U.S.A.">
        <title>Extraordinary preservation of gene collinearity over three hundred million years revealed in homosporous lycophytes.</title>
        <authorList>
            <person name="Li C."/>
            <person name="Wickell D."/>
            <person name="Kuo L.Y."/>
            <person name="Chen X."/>
            <person name="Nie B."/>
            <person name="Liao X."/>
            <person name="Peng D."/>
            <person name="Ji J."/>
            <person name="Jenkins J."/>
            <person name="Williams M."/>
            <person name="Shu S."/>
            <person name="Plott C."/>
            <person name="Barry K."/>
            <person name="Rajasekar S."/>
            <person name="Grimwood J."/>
            <person name="Han X."/>
            <person name="Sun S."/>
            <person name="Hou Z."/>
            <person name="He W."/>
            <person name="Dai G."/>
            <person name="Sun C."/>
            <person name="Schmutz J."/>
            <person name="Leebens-Mack J.H."/>
            <person name="Li F.W."/>
            <person name="Wang L."/>
        </authorList>
    </citation>
    <scope>NUCLEOTIDE SEQUENCE [LARGE SCALE GENOMIC DNA]</scope>
    <source>
        <strain evidence="2">cv. PW_Plant_1</strain>
    </source>
</reference>
<comment type="caution">
    <text evidence="1">The sequence shown here is derived from an EMBL/GenBank/DDBJ whole genome shotgun (WGS) entry which is preliminary data.</text>
</comment>
<proteinExistence type="predicted"/>
<accession>A0ACC2D2A3</accession>
<dbReference type="EMBL" id="CM055098">
    <property type="protein sequence ID" value="KAJ7548255.1"/>
    <property type="molecule type" value="Genomic_DNA"/>
</dbReference>
<keyword evidence="2" id="KW-1185">Reference proteome</keyword>
<protein>
    <submittedName>
        <fullName evidence="1">Uncharacterized protein</fullName>
    </submittedName>
</protein>
<evidence type="ECO:0000313" key="1">
    <source>
        <dbReference type="EMBL" id="KAJ7548255.1"/>
    </source>
</evidence>
<organism evidence="1 2">
    <name type="scientific">Diphasiastrum complanatum</name>
    <name type="common">Issler's clubmoss</name>
    <name type="synonym">Lycopodium complanatum</name>
    <dbReference type="NCBI Taxonomy" id="34168"/>
    <lineage>
        <taxon>Eukaryota</taxon>
        <taxon>Viridiplantae</taxon>
        <taxon>Streptophyta</taxon>
        <taxon>Embryophyta</taxon>
        <taxon>Tracheophyta</taxon>
        <taxon>Lycopodiopsida</taxon>
        <taxon>Lycopodiales</taxon>
        <taxon>Lycopodiaceae</taxon>
        <taxon>Lycopodioideae</taxon>
        <taxon>Diphasiastrum</taxon>
    </lineage>
</organism>
<name>A0ACC2D2A3_DIPCM</name>
<sequence>MAYNLAVHGPHCVAEGSNFIRQVQHQTVICPVHLARHSPADTCHYKDIKTLCSQINASPSNEKASMHWLKVHPPEASSQSIPVAGMIRLNPAGNLNSSEGNRPRAHSKLNLRVQFAEVVDGNQKEEREPNESRLVADDSASTSSSIGQASQNSLCTLSSGTPTDETEVQSCLRSPLDHMGSLEDFLPIKRGLSKVFSGKSRSFTSLSEVSSVRDLAKAENPYAKKRKWLHGHGNSNVSLCEYPPSNPVAAMYKKPFSCARSNASLTIDYGSDKKICSEMSRKFLNGAKKNFTSARSFSLSDLRSSGC</sequence>